<organism evidence="2 3">
    <name type="scientific">Streptomyces chengmaiensis</name>
    <dbReference type="NCBI Taxonomy" id="3040919"/>
    <lineage>
        <taxon>Bacteria</taxon>
        <taxon>Bacillati</taxon>
        <taxon>Actinomycetota</taxon>
        <taxon>Actinomycetes</taxon>
        <taxon>Kitasatosporales</taxon>
        <taxon>Streptomycetaceae</taxon>
        <taxon>Streptomyces</taxon>
    </lineage>
</organism>
<proteinExistence type="predicted"/>
<accession>A0ABT6I0I1</accession>
<dbReference type="Pfam" id="PF13560">
    <property type="entry name" value="HTH_31"/>
    <property type="match status" value="1"/>
</dbReference>
<dbReference type="Proteomes" id="UP001223144">
    <property type="component" value="Unassembled WGS sequence"/>
</dbReference>
<evidence type="ECO:0000313" key="2">
    <source>
        <dbReference type="EMBL" id="MDH2394128.1"/>
    </source>
</evidence>
<evidence type="ECO:0000259" key="1">
    <source>
        <dbReference type="PROSITE" id="PS50943"/>
    </source>
</evidence>
<protein>
    <submittedName>
        <fullName evidence="2">Helix-turn-helix transcriptional regulator</fullName>
    </submittedName>
</protein>
<dbReference type="EMBL" id="JARWBG010000115">
    <property type="protein sequence ID" value="MDH2394128.1"/>
    <property type="molecule type" value="Genomic_DNA"/>
</dbReference>
<feature type="domain" description="HTH cro/C1-type" evidence="1">
    <location>
        <begin position="201"/>
        <end position="246"/>
    </location>
</feature>
<comment type="caution">
    <text evidence="2">The sequence shown here is derived from an EMBL/GenBank/DDBJ whole genome shotgun (WGS) entry which is preliminary data.</text>
</comment>
<dbReference type="PROSITE" id="PS50943">
    <property type="entry name" value="HTH_CROC1"/>
    <property type="match status" value="1"/>
</dbReference>
<dbReference type="InterPro" id="IPR001387">
    <property type="entry name" value="Cro/C1-type_HTH"/>
</dbReference>
<reference evidence="2 3" key="1">
    <citation type="submission" date="2023-04" db="EMBL/GenBank/DDBJ databases">
        <title>Streptomyces chengmaiensis sp. nov. isolated from the stem of mangrove plant in Hainan.</title>
        <authorList>
            <person name="Huang X."/>
            <person name="Zhou S."/>
            <person name="Chu X."/>
            <person name="Xie Y."/>
            <person name="Lin Y."/>
        </authorList>
    </citation>
    <scope>NUCLEOTIDE SEQUENCE [LARGE SCALE GENOMIC DNA]</scope>
    <source>
        <strain evidence="2 3">HNM0663</strain>
    </source>
</reference>
<dbReference type="Gene3D" id="1.10.260.40">
    <property type="entry name" value="lambda repressor-like DNA-binding domains"/>
    <property type="match status" value="1"/>
</dbReference>
<dbReference type="RefSeq" id="WP_279933549.1">
    <property type="nucleotide sequence ID" value="NZ_JARWBG010000115.1"/>
</dbReference>
<keyword evidence="3" id="KW-1185">Reference proteome</keyword>
<dbReference type="SUPFAM" id="SSF47413">
    <property type="entry name" value="lambda repressor-like DNA-binding domains"/>
    <property type="match status" value="1"/>
</dbReference>
<dbReference type="InterPro" id="IPR010982">
    <property type="entry name" value="Lambda_DNA-bd_dom_sf"/>
</dbReference>
<gene>
    <name evidence="2" type="ORF">QCN29_36465</name>
</gene>
<dbReference type="SMART" id="SM00530">
    <property type="entry name" value="HTH_XRE"/>
    <property type="match status" value="1"/>
</dbReference>
<sequence length="372" mass="40195">MSGKEIAGCAERWCMVEAGYGLCGYCRRRFEQRTGRGRRRQYCTVKCRRQAQREREGRLPTQPAASPLGRSLAEDLQAMAARLLAAEYGGQELETLLRHAGDLAREVECYRAAAVHDARVSGTGWEAVAKAARVSVPTARLRWNGEQVRRAMDRRARQRARAAEVVADGAGAAEAGGGERAVTGSKRLTSALSYLHRASRLPIREVAQHTGLSASYVSRILSGERLPSWPVMVSLVKAFGGDPAHLSALWESSHGVCVPARQAFPQQLARLRAALWGLYLAAARPGVAHLCRIQPGALTPESVEDLLSGDVLPDWETTGAFVSALGAGPAEIRPLWEEAHYAFLVWVHPMPDAAPGGMEADGAAGGGCRCRR</sequence>
<dbReference type="CDD" id="cd00093">
    <property type="entry name" value="HTH_XRE"/>
    <property type="match status" value="1"/>
</dbReference>
<name>A0ABT6I0I1_9ACTN</name>
<evidence type="ECO:0000313" key="3">
    <source>
        <dbReference type="Proteomes" id="UP001223144"/>
    </source>
</evidence>